<feature type="region of interest" description="Disordered" evidence="1">
    <location>
        <begin position="114"/>
        <end position="179"/>
    </location>
</feature>
<protein>
    <submittedName>
        <fullName evidence="2">Uncharacterized protein</fullName>
    </submittedName>
</protein>
<gene>
    <name evidence="2" type="ORF">BJ508DRAFT_411096</name>
</gene>
<keyword evidence="3" id="KW-1185">Reference proteome</keyword>
<dbReference type="Proteomes" id="UP000275078">
    <property type="component" value="Unassembled WGS sequence"/>
</dbReference>
<evidence type="ECO:0000313" key="2">
    <source>
        <dbReference type="EMBL" id="RPA86949.1"/>
    </source>
</evidence>
<feature type="compositionally biased region" description="Polar residues" evidence="1">
    <location>
        <begin position="170"/>
        <end position="179"/>
    </location>
</feature>
<name>A0A3N4IM43_ASCIM</name>
<dbReference type="AlphaFoldDB" id="A0A3N4IM43"/>
<accession>A0A3N4IM43</accession>
<sequence length="350" mass="38990">MSVSEPEPIATTTPTLRCRYCRSAPRPTFTTVAERDEHIRITHKSFANIDLFNTTILIERNADSTFHCPVGRCKNREKEEDALRIHVQTLHEDNESWTEIQIAAGSTVYVKRPATPASPSLTEPRMEPTNFQGTGMHSFDMDRMAMPPPAKRRRTEDTTDDTMGPPAIMPSTQAPSQTIEPLEDQVERLKTATRKRIADEMLNAYAPGGDFNLAMRNVEAINRFHAECLRGLQELESTRKGTTRSDATNDNILANLGQDPSVSVMPNGELVGDGIWSMLRTSEPYASEQVRHQESDGLDAGMFPPGGYGQQGARSVDGQEIEQTGVDEDGVPLDQPKPKITFWKKGMMSW</sequence>
<reference evidence="2 3" key="1">
    <citation type="journal article" date="2018" name="Nat. Ecol. Evol.">
        <title>Pezizomycetes genomes reveal the molecular basis of ectomycorrhizal truffle lifestyle.</title>
        <authorList>
            <person name="Murat C."/>
            <person name="Payen T."/>
            <person name="Noel B."/>
            <person name="Kuo A."/>
            <person name="Morin E."/>
            <person name="Chen J."/>
            <person name="Kohler A."/>
            <person name="Krizsan K."/>
            <person name="Balestrini R."/>
            <person name="Da Silva C."/>
            <person name="Montanini B."/>
            <person name="Hainaut M."/>
            <person name="Levati E."/>
            <person name="Barry K.W."/>
            <person name="Belfiori B."/>
            <person name="Cichocki N."/>
            <person name="Clum A."/>
            <person name="Dockter R.B."/>
            <person name="Fauchery L."/>
            <person name="Guy J."/>
            <person name="Iotti M."/>
            <person name="Le Tacon F."/>
            <person name="Lindquist E.A."/>
            <person name="Lipzen A."/>
            <person name="Malagnac F."/>
            <person name="Mello A."/>
            <person name="Molinier V."/>
            <person name="Miyauchi S."/>
            <person name="Poulain J."/>
            <person name="Riccioni C."/>
            <person name="Rubini A."/>
            <person name="Sitrit Y."/>
            <person name="Splivallo R."/>
            <person name="Traeger S."/>
            <person name="Wang M."/>
            <person name="Zifcakova L."/>
            <person name="Wipf D."/>
            <person name="Zambonelli A."/>
            <person name="Paolocci F."/>
            <person name="Nowrousian M."/>
            <person name="Ottonello S."/>
            <person name="Baldrian P."/>
            <person name="Spatafora J.W."/>
            <person name="Henrissat B."/>
            <person name="Nagy L.G."/>
            <person name="Aury J.M."/>
            <person name="Wincker P."/>
            <person name="Grigoriev I.V."/>
            <person name="Bonfante P."/>
            <person name="Martin F.M."/>
        </authorList>
    </citation>
    <scope>NUCLEOTIDE SEQUENCE [LARGE SCALE GENOMIC DNA]</scope>
    <source>
        <strain evidence="2 3">RN42</strain>
    </source>
</reference>
<organism evidence="2 3">
    <name type="scientific">Ascobolus immersus RN42</name>
    <dbReference type="NCBI Taxonomy" id="1160509"/>
    <lineage>
        <taxon>Eukaryota</taxon>
        <taxon>Fungi</taxon>
        <taxon>Dikarya</taxon>
        <taxon>Ascomycota</taxon>
        <taxon>Pezizomycotina</taxon>
        <taxon>Pezizomycetes</taxon>
        <taxon>Pezizales</taxon>
        <taxon>Ascobolaceae</taxon>
        <taxon>Ascobolus</taxon>
    </lineage>
</organism>
<proteinExistence type="predicted"/>
<evidence type="ECO:0000313" key="3">
    <source>
        <dbReference type="Proteomes" id="UP000275078"/>
    </source>
</evidence>
<dbReference type="EMBL" id="ML119648">
    <property type="protein sequence ID" value="RPA86949.1"/>
    <property type="molecule type" value="Genomic_DNA"/>
</dbReference>
<evidence type="ECO:0000256" key="1">
    <source>
        <dbReference type="SAM" id="MobiDB-lite"/>
    </source>
</evidence>